<keyword evidence="2" id="KW-1185">Reference proteome</keyword>
<evidence type="ECO:0000313" key="1">
    <source>
        <dbReference type="EMBL" id="THF67228.1"/>
    </source>
</evidence>
<organism evidence="1 2">
    <name type="scientific">Pseudothauera nasutitermitis</name>
    <dbReference type="NCBI Taxonomy" id="2565930"/>
    <lineage>
        <taxon>Bacteria</taxon>
        <taxon>Pseudomonadati</taxon>
        <taxon>Pseudomonadota</taxon>
        <taxon>Betaproteobacteria</taxon>
        <taxon>Rhodocyclales</taxon>
        <taxon>Zoogloeaceae</taxon>
        <taxon>Pseudothauera</taxon>
    </lineage>
</organism>
<evidence type="ECO:0000313" key="2">
    <source>
        <dbReference type="Proteomes" id="UP000308430"/>
    </source>
</evidence>
<dbReference type="Gene3D" id="1.20.5.340">
    <property type="match status" value="1"/>
</dbReference>
<sequence>MAAITFDTLKYVERLKAAGLPEQHAKAEAEALRDALGDLVEMRSLATKEDVNVLRAEIETKISDAKADIIKWMAGLLLAQAGLVTALVKLIG</sequence>
<dbReference type="OrthoDB" id="9133087at2"/>
<gene>
    <name evidence="1" type="ORF">E6C76_02275</name>
</gene>
<accession>A0A4S4B3H8</accession>
<proteinExistence type="predicted"/>
<name>A0A4S4B3H8_9RHOO</name>
<reference evidence="1 2" key="1">
    <citation type="submission" date="2019-04" db="EMBL/GenBank/DDBJ databases">
        <title>Azoarcus nasutitermitis sp. nov. isolated from termite nest.</title>
        <authorList>
            <person name="Lin S.-Y."/>
            <person name="Hameed A."/>
            <person name="Hsu Y.-H."/>
            <person name="Young C.-C."/>
        </authorList>
    </citation>
    <scope>NUCLEOTIDE SEQUENCE [LARGE SCALE GENOMIC DNA]</scope>
    <source>
        <strain evidence="1 2">CC-YHH838</strain>
    </source>
</reference>
<dbReference type="Proteomes" id="UP000308430">
    <property type="component" value="Unassembled WGS sequence"/>
</dbReference>
<protein>
    <submittedName>
        <fullName evidence="1">DUF1640 domain-containing protein</fullName>
    </submittedName>
</protein>
<dbReference type="RefSeq" id="WP_136346637.1">
    <property type="nucleotide sequence ID" value="NZ_SSOC01000001.1"/>
</dbReference>
<dbReference type="EMBL" id="SSOC01000001">
    <property type="protein sequence ID" value="THF67228.1"/>
    <property type="molecule type" value="Genomic_DNA"/>
</dbReference>
<dbReference type="AlphaFoldDB" id="A0A4S4B3H8"/>
<comment type="caution">
    <text evidence="1">The sequence shown here is derived from an EMBL/GenBank/DDBJ whole genome shotgun (WGS) entry which is preliminary data.</text>
</comment>